<dbReference type="SUPFAM" id="SSF51161">
    <property type="entry name" value="Trimeric LpxA-like enzymes"/>
    <property type="match status" value="1"/>
</dbReference>
<dbReference type="EMBL" id="CP137640">
    <property type="protein sequence ID" value="WVX81052.1"/>
    <property type="molecule type" value="Genomic_DNA"/>
</dbReference>
<dbReference type="CDD" id="cd03360">
    <property type="entry name" value="LbH_AT_putative"/>
    <property type="match status" value="1"/>
</dbReference>
<organism evidence="2 3">
    <name type="scientific">Niallia oryzisoli</name>
    <dbReference type="NCBI Taxonomy" id="1737571"/>
    <lineage>
        <taxon>Bacteria</taxon>
        <taxon>Bacillati</taxon>
        <taxon>Bacillota</taxon>
        <taxon>Bacilli</taxon>
        <taxon>Bacillales</taxon>
        <taxon>Bacillaceae</taxon>
        <taxon>Niallia</taxon>
    </lineage>
</organism>
<dbReference type="PANTHER" id="PTHR43300">
    <property type="entry name" value="ACETYLTRANSFERASE"/>
    <property type="match status" value="1"/>
</dbReference>
<feature type="domain" description="PglD N-terminal" evidence="1">
    <location>
        <begin position="4"/>
        <end position="80"/>
    </location>
</feature>
<dbReference type="PANTHER" id="PTHR43300:SF7">
    <property type="entry name" value="UDP-N-ACETYLBACILLOSAMINE N-ACETYLTRANSFERASE"/>
    <property type="match status" value="1"/>
</dbReference>
<dbReference type="InterPro" id="IPR041561">
    <property type="entry name" value="PglD_N"/>
</dbReference>
<dbReference type="InterPro" id="IPR050179">
    <property type="entry name" value="Trans_hexapeptide_repeat"/>
</dbReference>
<reference evidence="2 3" key="1">
    <citation type="submission" date="2023-10" db="EMBL/GenBank/DDBJ databases">
        <title>Niallia locisalis sp.nov. isolated from a salt pond sample.</title>
        <authorList>
            <person name="Li X.-J."/>
            <person name="Dong L."/>
        </authorList>
    </citation>
    <scope>NUCLEOTIDE SEQUENCE [LARGE SCALE GENOMIC DNA]</scope>
    <source>
        <strain evidence="2 3">DSM 29761</strain>
    </source>
</reference>
<sequence>MKNKLLIIGASGHGKVAADIALKMNTWKRIAFLDDNECLISSMGIEVVGKSFDAFDLIEEYDIFVAIGDNRTREALQETLEIKGASIATLIHPAAVIGDEVEIETGTVIMAGAVVNCCTKVGKGCIINTGATIDHDNLLEDYVHVSPGAHLAGLVKVGRGSWLGVGSTVSNHVTITAHCRVGAGAVVVKDITDPGTYIGVPARRAKE</sequence>
<dbReference type="RefSeq" id="WP_338449982.1">
    <property type="nucleotide sequence ID" value="NZ_CP137640.1"/>
</dbReference>
<keyword evidence="3" id="KW-1185">Reference proteome</keyword>
<dbReference type="InterPro" id="IPR011004">
    <property type="entry name" value="Trimer_LpxA-like_sf"/>
</dbReference>
<dbReference type="Gene3D" id="3.40.50.20">
    <property type="match status" value="1"/>
</dbReference>
<accession>A0ABZ2CGE5</accession>
<dbReference type="Pfam" id="PF17836">
    <property type="entry name" value="PglD_N"/>
    <property type="match status" value="1"/>
</dbReference>
<dbReference type="InterPro" id="IPR020019">
    <property type="entry name" value="AcTrfase_PglD-like"/>
</dbReference>
<name>A0ABZ2CGE5_9BACI</name>
<evidence type="ECO:0000313" key="3">
    <source>
        <dbReference type="Proteomes" id="UP001357223"/>
    </source>
</evidence>
<evidence type="ECO:0000259" key="1">
    <source>
        <dbReference type="Pfam" id="PF17836"/>
    </source>
</evidence>
<dbReference type="Proteomes" id="UP001357223">
    <property type="component" value="Chromosome"/>
</dbReference>
<gene>
    <name evidence="2" type="ORF">R4Z09_28210</name>
</gene>
<protein>
    <submittedName>
        <fullName evidence="2">Acetyltransferase</fullName>
    </submittedName>
</protein>
<proteinExistence type="predicted"/>
<dbReference type="NCBIfam" id="TIGR03570">
    <property type="entry name" value="NeuD_NnaD"/>
    <property type="match status" value="1"/>
</dbReference>
<dbReference type="Gene3D" id="2.160.10.10">
    <property type="entry name" value="Hexapeptide repeat proteins"/>
    <property type="match status" value="1"/>
</dbReference>
<evidence type="ECO:0000313" key="2">
    <source>
        <dbReference type="EMBL" id="WVX81052.1"/>
    </source>
</evidence>